<feature type="compositionally biased region" description="Acidic residues" evidence="8">
    <location>
        <begin position="50"/>
        <end position="69"/>
    </location>
</feature>
<feature type="compositionally biased region" description="Acidic residues" evidence="8">
    <location>
        <begin position="413"/>
        <end position="441"/>
    </location>
</feature>
<dbReference type="GO" id="GO:0043565">
    <property type="term" value="F:sequence-specific DNA binding"/>
    <property type="evidence" value="ECO:0007669"/>
    <property type="project" value="UniProtKB-ARBA"/>
</dbReference>
<dbReference type="GO" id="GO:0008270">
    <property type="term" value="F:zinc ion binding"/>
    <property type="evidence" value="ECO:0007669"/>
    <property type="project" value="UniProtKB-KW"/>
</dbReference>
<proteinExistence type="predicted"/>
<evidence type="ECO:0000256" key="5">
    <source>
        <dbReference type="ARBA" id="ARBA00022833"/>
    </source>
</evidence>
<feature type="compositionally biased region" description="Basic and acidic residues" evidence="8">
    <location>
        <begin position="1"/>
        <end position="20"/>
    </location>
</feature>
<dbReference type="STRING" id="6526.A0A2C9JE26"/>
<dbReference type="PROSITE" id="PS50157">
    <property type="entry name" value="ZINC_FINGER_C2H2_2"/>
    <property type="match status" value="5"/>
</dbReference>
<feature type="domain" description="C2H2-type" evidence="9">
    <location>
        <begin position="833"/>
        <end position="861"/>
    </location>
</feature>
<evidence type="ECO:0000256" key="7">
    <source>
        <dbReference type="PROSITE-ProRule" id="PRU00042"/>
    </source>
</evidence>
<dbReference type="InterPro" id="IPR050331">
    <property type="entry name" value="Zinc_finger"/>
</dbReference>
<dbReference type="SUPFAM" id="SSF57667">
    <property type="entry name" value="beta-beta-alpha zinc fingers"/>
    <property type="match status" value="2"/>
</dbReference>
<dbReference type="VEuPathDB" id="VectorBase:BGLAX_038587"/>
<feature type="compositionally biased region" description="Basic and acidic residues" evidence="8">
    <location>
        <begin position="398"/>
        <end position="412"/>
    </location>
</feature>
<keyword evidence="6" id="KW-0539">Nucleus</keyword>
<feature type="compositionally biased region" description="Basic and acidic residues" evidence="8">
    <location>
        <begin position="205"/>
        <end position="222"/>
    </location>
</feature>
<evidence type="ECO:0000256" key="8">
    <source>
        <dbReference type="SAM" id="MobiDB-lite"/>
    </source>
</evidence>
<feature type="domain" description="C2H2-type" evidence="9">
    <location>
        <begin position="771"/>
        <end position="799"/>
    </location>
</feature>
<dbReference type="GO" id="GO:0005634">
    <property type="term" value="C:nucleus"/>
    <property type="evidence" value="ECO:0007669"/>
    <property type="project" value="UniProtKB-SubCell"/>
</dbReference>
<keyword evidence="2" id="KW-0479">Metal-binding</keyword>
<feature type="compositionally biased region" description="Basic residues" evidence="8">
    <location>
        <begin position="250"/>
        <end position="259"/>
    </location>
</feature>
<feature type="compositionally biased region" description="Basic and acidic residues" evidence="8">
    <location>
        <begin position="310"/>
        <end position="319"/>
    </location>
</feature>
<feature type="compositionally biased region" description="Basic and acidic residues" evidence="8">
    <location>
        <begin position="356"/>
        <end position="380"/>
    </location>
</feature>
<dbReference type="InterPro" id="IPR036236">
    <property type="entry name" value="Znf_C2H2_sf"/>
</dbReference>
<dbReference type="Gene3D" id="3.30.160.60">
    <property type="entry name" value="Classic Zinc Finger"/>
    <property type="match status" value="4"/>
</dbReference>
<feature type="domain" description="C2H2-type" evidence="9">
    <location>
        <begin position="742"/>
        <end position="770"/>
    </location>
</feature>
<reference evidence="10" key="1">
    <citation type="submission" date="2020-05" db="UniProtKB">
        <authorList>
            <consortium name="EnsemblMetazoa"/>
        </authorList>
    </citation>
    <scope>IDENTIFICATION</scope>
    <source>
        <strain evidence="10">BB02</strain>
    </source>
</reference>
<dbReference type="InterPro" id="IPR017956">
    <property type="entry name" value="AT_hook_DNA-bd_motif"/>
</dbReference>
<dbReference type="KEGG" id="bgt:106054708"/>
<keyword evidence="4 7" id="KW-0863">Zinc-finger</keyword>
<dbReference type="InterPro" id="IPR013087">
    <property type="entry name" value="Znf_C2H2_type"/>
</dbReference>
<comment type="subcellular location">
    <subcellularLocation>
        <location evidence="1">Nucleus</location>
    </subcellularLocation>
</comment>
<dbReference type="VEuPathDB" id="VectorBase:BGLB001238"/>
<feature type="compositionally biased region" description="Basic and acidic residues" evidence="8">
    <location>
        <begin position="99"/>
        <end position="109"/>
    </location>
</feature>
<dbReference type="SMART" id="SM00355">
    <property type="entry name" value="ZnF_C2H2"/>
    <property type="match status" value="8"/>
</dbReference>
<feature type="compositionally biased region" description="Basic and acidic residues" evidence="8">
    <location>
        <begin position="153"/>
        <end position="176"/>
    </location>
</feature>
<feature type="region of interest" description="Disordered" evidence="8">
    <location>
        <begin position="1"/>
        <end position="475"/>
    </location>
</feature>
<dbReference type="GO" id="GO:0045893">
    <property type="term" value="P:positive regulation of DNA-templated transcription"/>
    <property type="evidence" value="ECO:0007669"/>
    <property type="project" value="UniProtKB-ARBA"/>
</dbReference>
<evidence type="ECO:0000259" key="9">
    <source>
        <dbReference type="PROSITE" id="PS50157"/>
    </source>
</evidence>
<protein>
    <recommendedName>
        <fullName evidence="9">C2H2-type domain-containing protein</fullName>
    </recommendedName>
</protein>
<feature type="compositionally biased region" description="Basic and acidic residues" evidence="8">
    <location>
        <begin position="129"/>
        <end position="142"/>
    </location>
</feature>
<dbReference type="PANTHER" id="PTHR16515">
    <property type="entry name" value="PR DOMAIN ZINC FINGER PROTEIN"/>
    <property type="match status" value="1"/>
</dbReference>
<dbReference type="EnsemblMetazoa" id="BGLB001238-RC">
    <property type="protein sequence ID" value="BGLB001238-PC"/>
    <property type="gene ID" value="BGLB001238"/>
</dbReference>
<name>A0A2C9JE26_BIOGL</name>
<dbReference type="Pfam" id="PF00096">
    <property type="entry name" value="zf-C2H2"/>
    <property type="match status" value="3"/>
</dbReference>
<dbReference type="PRINTS" id="PR00929">
    <property type="entry name" value="ATHOOK"/>
</dbReference>
<feature type="compositionally biased region" description="Basic and acidic residues" evidence="8">
    <location>
        <begin position="76"/>
        <end position="85"/>
    </location>
</feature>
<dbReference type="FunFam" id="3.30.160.60:FF:000145">
    <property type="entry name" value="Zinc finger protein 574"/>
    <property type="match status" value="1"/>
</dbReference>
<dbReference type="GO" id="GO:0005694">
    <property type="term" value="C:chromosome"/>
    <property type="evidence" value="ECO:0007669"/>
    <property type="project" value="UniProtKB-ARBA"/>
</dbReference>
<evidence type="ECO:0000256" key="1">
    <source>
        <dbReference type="ARBA" id="ARBA00004123"/>
    </source>
</evidence>
<keyword evidence="3" id="KW-0677">Repeat</keyword>
<accession>A0A2C9JE26</accession>
<dbReference type="PROSITE" id="PS00028">
    <property type="entry name" value="ZINC_FINGER_C2H2_1"/>
    <property type="match status" value="4"/>
</dbReference>
<gene>
    <name evidence="10" type="primary">106054708</name>
</gene>
<evidence type="ECO:0000256" key="2">
    <source>
        <dbReference type="ARBA" id="ARBA00022723"/>
    </source>
</evidence>
<sequence length="1015" mass="114571">MKQKESPDKEEVAPEEKAGDEQAIVSSKKLQPGEVLSSDMSGQSKIICLEDGDEMDDEEEEEQNGENLDDSSSKSPKVDLDDKGLTSDVPDVMQLPGFVHEDQTLKGDVDQEDEDIDITATTKGKRPNRSPEKLAAVRKDAEMSFGFDDELEIDPKSKKTEVNNKEETSDKTKENKTPANQESVKRKGRPPKPKDVEVTSQDSPKAGKETKKEDTSKTDLSKKSSPQTPQAKIKEDAEEEAEDDDDKLSSSKRRARPPKRYGEESPLPSQGDKVKAGGKTKNKSEDESDTATKPTKKAEETPAKRGRPKKNPENSDKGPPRKRGRPRKEVETEEDDDDLKKVKKSKSVATPLQSLADRKNLSAKEEETETTKRKTKKRDEDSEDDDVKIVAPKRGRPRKSEESKLKPKKVSEDEQAEDEEDDFEDEDDEEDILEEDLDEEYSPTKGGRKSQKISTSPRGRKGPRSQSEIVVVPFSMSGIKQEPDYLSHVKREPKDEVELVEVKHIMSGANSSGDHYIANLDESQVEEEIGASEGDASFNDNCMSTQTPQFEEFVEVETIFETATRRSVQTQTDPRLKRKKFGPLNHDAGIDAMDFDEYDEKDPFLRRRRKLEDDYGLFEDSEPRRKSIRRNTEEALKCPFCDKAFIGLVKHIKGKHRDEHSYEEEMRNAKWRERIMKVSTIGLDESGETCTECGKVTKNMKRHMELHQQNRMQIPCPICSKVVLKTGMSSHMRTVHSGRKPYKCPHCDYASAFRGNLNTHIKGMHLHTRQYLCNTCKAAFKTLGALIGHTKRVHENWKSPNQKIFICSVCEKRFTKKYHVDRHMLIHTGEKPHKCTDCGRCFNNKSNLMSHIQLVHKKLSPYMCDMCHETFKRKKLLLEHIGKIHVSHGEAAKAMQAYIRKIEEAGDDDDDELGHHTITIAPAGSSHHDDDGTTTVYAQVSDGTYQAMVGDASHVLQGQTFTTLQTDGGEETIIIVQAADPNEVTHAIVEQDGPVQFAMQADDNPNSEGQSFITM</sequence>
<feature type="domain" description="C2H2-type" evidence="9">
    <location>
        <begin position="805"/>
        <end position="832"/>
    </location>
</feature>
<dbReference type="PANTHER" id="PTHR16515:SF66">
    <property type="entry name" value="C2H2-TYPE DOMAIN-CONTAINING PROTEIN"/>
    <property type="match status" value="1"/>
</dbReference>
<evidence type="ECO:0000256" key="6">
    <source>
        <dbReference type="ARBA" id="ARBA00023242"/>
    </source>
</evidence>
<dbReference type="AlphaFoldDB" id="A0A2C9JE26"/>
<feature type="domain" description="C2H2-type" evidence="9">
    <location>
        <begin position="862"/>
        <end position="890"/>
    </location>
</feature>
<feature type="compositionally biased region" description="Acidic residues" evidence="8">
    <location>
        <begin position="236"/>
        <end position="246"/>
    </location>
</feature>
<evidence type="ECO:0000313" key="10">
    <source>
        <dbReference type="EnsemblMetazoa" id="BGLB001238-PC"/>
    </source>
</evidence>
<dbReference type="SMART" id="SM00384">
    <property type="entry name" value="AT_hook"/>
    <property type="match status" value="3"/>
</dbReference>
<evidence type="ECO:0000256" key="4">
    <source>
        <dbReference type="ARBA" id="ARBA00022771"/>
    </source>
</evidence>
<dbReference type="FunFam" id="3.30.160.60:FF:001732">
    <property type="entry name" value="Zgc:162936"/>
    <property type="match status" value="1"/>
</dbReference>
<organism evidence="10 11">
    <name type="scientific">Biomphalaria glabrata</name>
    <name type="common">Bloodfluke planorb</name>
    <name type="synonym">Freshwater snail</name>
    <dbReference type="NCBI Taxonomy" id="6526"/>
    <lineage>
        <taxon>Eukaryota</taxon>
        <taxon>Metazoa</taxon>
        <taxon>Spiralia</taxon>
        <taxon>Lophotrochozoa</taxon>
        <taxon>Mollusca</taxon>
        <taxon>Gastropoda</taxon>
        <taxon>Heterobranchia</taxon>
        <taxon>Euthyneura</taxon>
        <taxon>Panpulmonata</taxon>
        <taxon>Hygrophila</taxon>
        <taxon>Lymnaeoidea</taxon>
        <taxon>Planorbidae</taxon>
        <taxon>Biomphalaria</taxon>
    </lineage>
</organism>
<keyword evidence="5" id="KW-0862">Zinc</keyword>
<evidence type="ECO:0000256" key="3">
    <source>
        <dbReference type="ARBA" id="ARBA00022737"/>
    </source>
</evidence>
<dbReference type="Proteomes" id="UP000076420">
    <property type="component" value="Unassembled WGS sequence"/>
</dbReference>
<dbReference type="EnsemblMetazoa" id="BGLB001238-RB">
    <property type="protein sequence ID" value="BGLB001238-PB"/>
    <property type="gene ID" value="BGLB001238"/>
</dbReference>
<dbReference type="OrthoDB" id="654211at2759"/>
<evidence type="ECO:0000313" key="11">
    <source>
        <dbReference type="Proteomes" id="UP000076420"/>
    </source>
</evidence>